<dbReference type="PANTHER" id="PTHR30332">
    <property type="entry name" value="PROBABLE GENERAL SECRETION PATHWAY PROTEIN D"/>
    <property type="match status" value="1"/>
</dbReference>
<dbReference type="PANTHER" id="PTHR30332:SF24">
    <property type="entry name" value="SECRETIN GSPD-RELATED"/>
    <property type="match status" value="1"/>
</dbReference>
<dbReference type="RefSeq" id="WP_198660175.1">
    <property type="nucleotide sequence ID" value="NZ_CP059488.1"/>
</dbReference>
<evidence type="ECO:0000259" key="7">
    <source>
        <dbReference type="Pfam" id="PF00263"/>
    </source>
</evidence>
<dbReference type="GO" id="GO:0016020">
    <property type="term" value="C:membrane"/>
    <property type="evidence" value="ECO:0007669"/>
    <property type="project" value="UniProtKB-SubCell"/>
</dbReference>
<evidence type="ECO:0000256" key="1">
    <source>
        <dbReference type="ARBA" id="ARBA00004370"/>
    </source>
</evidence>
<feature type="compositionally biased region" description="Gly residues" evidence="5">
    <location>
        <begin position="217"/>
        <end position="227"/>
    </location>
</feature>
<evidence type="ECO:0000256" key="3">
    <source>
        <dbReference type="ARBA" id="ARBA00023136"/>
    </source>
</evidence>
<feature type="region of interest" description="Disordered" evidence="5">
    <location>
        <begin position="106"/>
        <end position="150"/>
    </location>
</feature>
<dbReference type="GO" id="GO:0009306">
    <property type="term" value="P:protein secretion"/>
    <property type="evidence" value="ECO:0007669"/>
    <property type="project" value="InterPro"/>
</dbReference>
<dbReference type="EMBL" id="CP059488">
    <property type="protein sequence ID" value="QQD71993.1"/>
    <property type="molecule type" value="Genomic_DNA"/>
</dbReference>
<evidence type="ECO:0000313" key="8">
    <source>
        <dbReference type="EMBL" id="QQD71993.1"/>
    </source>
</evidence>
<dbReference type="InterPro" id="IPR050810">
    <property type="entry name" value="Bact_Secretion_Sys_Channel"/>
</dbReference>
<feature type="compositionally biased region" description="Gly residues" evidence="5">
    <location>
        <begin position="233"/>
        <end position="244"/>
    </location>
</feature>
<dbReference type="InterPro" id="IPR004846">
    <property type="entry name" value="T2SS/T3SS_dom"/>
</dbReference>
<proteinExistence type="inferred from homology"/>
<reference evidence="8 9" key="1">
    <citation type="submission" date="2020-07" db="EMBL/GenBank/DDBJ databases">
        <title>Complete genome sequence analysis of Acidithiobacillus ferrivorans XJFY6S-08 reveals extreme environmental adaptation to alpine acid mine drainage.</title>
        <authorList>
            <person name="Yan L."/>
            <person name="Ni Y."/>
        </authorList>
    </citation>
    <scope>NUCLEOTIDE SEQUENCE [LARGE SCALE GENOMIC DNA]</scope>
    <source>
        <strain evidence="8 9">XJFY6S-08</strain>
    </source>
</reference>
<feature type="domain" description="Type II/III secretion system secretin-like" evidence="7">
    <location>
        <begin position="393"/>
        <end position="558"/>
    </location>
</feature>
<evidence type="ECO:0000256" key="5">
    <source>
        <dbReference type="SAM" id="MobiDB-lite"/>
    </source>
</evidence>
<dbReference type="AlphaFoldDB" id="A0A7T5BGW8"/>
<keyword evidence="3" id="KW-0472">Membrane</keyword>
<dbReference type="PROSITE" id="PS51257">
    <property type="entry name" value="PROKAR_LIPOPROTEIN"/>
    <property type="match status" value="1"/>
</dbReference>
<gene>
    <name evidence="8" type="ORF">H2515_11225</name>
</gene>
<sequence length="558" mass="57368">MRNKYLLKIAIATAILPFTLAGCATFHQAHEKQVQTERAITRYQPPKAPPVVSTVDTPFLLGTVVDVRHAMPAILKQSITLIYTYPMTLRQIAGKITQKKGIPVHIEDSQESSTSAAPGGGMLPPLPSQTGGFPNPLQGTGGQSGHASRGIPLDWHGSVAGLLDMITARNGVWWRYRDGAVRIFRTETKTFSIPALAWSTGSSGSIVASAGANAMGGGMSSGSGGAGSMPTGGSMGAGGAGGQGNESTGTTSIINTSKIDVWAGLQKIAQTVAGLGAQVEADGSTGTVTVTGTPPQIRHVREWVHGLSRQLERQVAITVHVYNVTVNNEQNYGINLAGAFQSLGKQYGVSLQGVAPPTATGGTQPMSIGANILNSATGAAGQWQGSSVAVQALATLGRVSQVFSKSTISLNGQPAPIQVAQQTGYLAESSTTQTANVGATSGLIPGTVTTGFTAMFLPRITNGKILLGMNMTISNLVGIQTISSGGNSIQVPTVDSSTFQQSVKLKPGQTLLLTGYSQKGGSTTHNGVGSPYLPLLGGGADANTSKQMIAIVITARIL</sequence>
<protein>
    <submittedName>
        <fullName evidence="8">Secretin N-terminal domain-containing protein</fullName>
    </submittedName>
</protein>
<evidence type="ECO:0000256" key="6">
    <source>
        <dbReference type="SAM" id="SignalP"/>
    </source>
</evidence>
<dbReference type="Pfam" id="PF00263">
    <property type="entry name" value="Secretin"/>
    <property type="match status" value="1"/>
</dbReference>
<feature type="chain" id="PRO_5032677088" evidence="6">
    <location>
        <begin position="30"/>
        <end position="558"/>
    </location>
</feature>
<name>A0A7T5BGW8_9PROT</name>
<evidence type="ECO:0000313" key="9">
    <source>
        <dbReference type="Proteomes" id="UP000595420"/>
    </source>
</evidence>
<organism evidence="8 9">
    <name type="scientific">Acidithiobacillus ferrivorans</name>
    <dbReference type="NCBI Taxonomy" id="160808"/>
    <lineage>
        <taxon>Bacteria</taxon>
        <taxon>Pseudomonadati</taxon>
        <taxon>Pseudomonadota</taxon>
        <taxon>Acidithiobacillia</taxon>
        <taxon>Acidithiobacillales</taxon>
        <taxon>Acidithiobacillaceae</taxon>
        <taxon>Acidithiobacillus</taxon>
    </lineage>
</organism>
<evidence type="ECO:0000256" key="2">
    <source>
        <dbReference type="ARBA" id="ARBA00022729"/>
    </source>
</evidence>
<comment type="similarity">
    <text evidence="4">Belongs to the bacterial secretin family.</text>
</comment>
<dbReference type="Proteomes" id="UP000595420">
    <property type="component" value="Chromosome"/>
</dbReference>
<feature type="region of interest" description="Disordered" evidence="5">
    <location>
        <begin position="217"/>
        <end position="249"/>
    </location>
</feature>
<keyword evidence="2 6" id="KW-0732">Signal</keyword>
<accession>A0A7T5BGW8</accession>
<evidence type="ECO:0000256" key="4">
    <source>
        <dbReference type="RuleBase" id="RU004003"/>
    </source>
</evidence>
<comment type="subcellular location">
    <subcellularLocation>
        <location evidence="1">Membrane</location>
    </subcellularLocation>
</comment>
<feature type="signal peptide" evidence="6">
    <location>
        <begin position="1"/>
        <end position="29"/>
    </location>
</feature>